<dbReference type="Proteomes" id="UP000239861">
    <property type="component" value="Unassembled WGS sequence"/>
</dbReference>
<dbReference type="InterPro" id="IPR000525">
    <property type="entry name" value="Initiator_Rep_WH1"/>
</dbReference>
<accession>A0AB36ZS24</accession>
<dbReference type="SUPFAM" id="SSF46785">
    <property type="entry name" value="Winged helix' DNA-binding domain"/>
    <property type="match status" value="2"/>
</dbReference>
<gene>
    <name evidence="3" type="ORF">B0F89_1505</name>
</gene>
<dbReference type="GO" id="GO:0003887">
    <property type="term" value="F:DNA-directed DNA polymerase activity"/>
    <property type="evidence" value="ECO:0007669"/>
    <property type="project" value="InterPro"/>
</dbReference>
<dbReference type="InterPro" id="IPR036390">
    <property type="entry name" value="WH_DNA-bd_sf"/>
</dbReference>
<sequence length="230" mass="27266">MFEKKDYIVRKHNHLVNSSREKAYSPLELKLIAKVISLVTPDYKNLLTERIYLRDLEFISNETKNHNYYKKIFEILSDTNFFLPCGGKVKWFSYLNIHDGFIEYAFNESLKDYIVQLNSNNRQYYLSNILALNSRYSIHIYELLNQMRDKKGREVFIEDLIKVLNIPASYNITNIAKKVLDTAKEELEEKTDLSFEYSFIKQGRKISKVKFAIKGSLHSRSQIKERKILL</sequence>
<name>A0AB36ZS24_9BACT</name>
<dbReference type="GO" id="GO:0006270">
    <property type="term" value="P:DNA replication initiation"/>
    <property type="evidence" value="ECO:0007669"/>
    <property type="project" value="InterPro"/>
</dbReference>
<dbReference type="Pfam" id="PF21205">
    <property type="entry name" value="Rep3_C"/>
    <property type="match status" value="1"/>
</dbReference>
<evidence type="ECO:0000313" key="4">
    <source>
        <dbReference type="Proteomes" id="UP000239861"/>
    </source>
</evidence>
<evidence type="ECO:0000259" key="2">
    <source>
        <dbReference type="Pfam" id="PF01051"/>
    </source>
</evidence>
<dbReference type="InterPro" id="IPR036388">
    <property type="entry name" value="WH-like_DNA-bd_sf"/>
</dbReference>
<comment type="similarity">
    <text evidence="1">Belongs to the initiator RepB protein family.</text>
</comment>
<organism evidence="3 4">
    <name type="scientific">Malaciobacter marinus</name>
    <dbReference type="NCBI Taxonomy" id="505249"/>
    <lineage>
        <taxon>Bacteria</taxon>
        <taxon>Pseudomonadati</taxon>
        <taxon>Campylobacterota</taxon>
        <taxon>Epsilonproteobacteria</taxon>
        <taxon>Campylobacterales</taxon>
        <taxon>Arcobacteraceae</taxon>
        <taxon>Malaciobacter</taxon>
    </lineage>
</organism>
<proteinExistence type="inferred from homology"/>
<feature type="domain" description="Initiator Rep protein WH1" evidence="2">
    <location>
        <begin position="8"/>
        <end position="144"/>
    </location>
</feature>
<dbReference type="AlphaFoldDB" id="A0AB36ZS24"/>
<comment type="caution">
    <text evidence="3">The sequence shown here is derived from an EMBL/GenBank/DDBJ whole genome shotgun (WGS) entry which is preliminary data.</text>
</comment>
<dbReference type="RefSeq" id="WP_104412918.1">
    <property type="nucleotide sequence ID" value="NZ_PTIW01000050.1"/>
</dbReference>
<evidence type="ECO:0000256" key="1">
    <source>
        <dbReference type="ARBA" id="ARBA00038283"/>
    </source>
</evidence>
<dbReference type="Pfam" id="PF01051">
    <property type="entry name" value="Rep3_N"/>
    <property type="match status" value="1"/>
</dbReference>
<protein>
    <submittedName>
        <fullName evidence="3">Replication initiator protein</fullName>
    </submittedName>
</protein>
<dbReference type="EMBL" id="PTIW01000050">
    <property type="protein sequence ID" value="PPK57331.1"/>
    <property type="molecule type" value="Genomic_DNA"/>
</dbReference>
<reference evidence="3 4" key="1">
    <citation type="submission" date="2018-02" db="EMBL/GenBank/DDBJ databases">
        <title>Subsurface microbial communities from deep shales in Ohio and West Virginia, USA.</title>
        <authorList>
            <person name="Wrighton K."/>
        </authorList>
    </citation>
    <scope>NUCLEOTIDE SEQUENCE [LARGE SCALE GENOMIC DNA]</scope>
    <source>
        <strain evidence="3 4">MARC-MIP3H16</strain>
    </source>
</reference>
<dbReference type="Gene3D" id="1.10.10.10">
    <property type="entry name" value="Winged helix-like DNA-binding domain superfamily/Winged helix DNA-binding domain"/>
    <property type="match status" value="2"/>
</dbReference>
<evidence type="ECO:0000313" key="3">
    <source>
        <dbReference type="EMBL" id="PPK57331.1"/>
    </source>
</evidence>